<dbReference type="AlphaFoldDB" id="A0A549T5G2"/>
<feature type="transmembrane region" description="Helical" evidence="1">
    <location>
        <begin position="177"/>
        <end position="201"/>
    </location>
</feature>
<accession>A0A549T5G2</accession>
<keyword evidence="1" id="KW-1133">Transmembrane helix</keyword>
<feature type="transmembrane region" description="Helical" evidence="1">
    <location>
        <begin position="138"/>
        <end position="171"/>
    </location>
</feature>
<gene>
    <name evidence="2" type="ORF">FNA46_16320</name>
</gene>
<evidence type="ECO:0000313" key="2">
    <source>
        <dbReference type="EMBL" id="TRL37128.1"/>
    </source>
</evidence>
<comment type="caution">
    <text evidence="2">The sequence shown here is derived from an EMBL/GenBank/DDBJ whole genome shotgun (WGS) entry which is preliminary data.</text>
</comment>
<dbReference type="Pfam" id="PF06055">
    <property type="entry name" value="ExoD"/>
    <property type="match status" value="1"/>
</dbReference>
<dbReference type="PANTHER" id="PTHR41795">
    <property type="entry name" value="EXOPOLYSACCHARIDE SYNTHESIS PROTEIN"/>
    <property type="match status" value="1"/>
</dbReference>
<evidence type="ECO:0000256" key="1">
    <source>
        <dbReference type="SAM" id="Phobius"/>
    </source>
</evidence>
<evidence type="ECO:0000313" key="3">
    <source>
        <dbReference type="Proteomes" id="UP000316801"/>
    </source>
</evidence>
<dbReference type="Proteomes" id="UP000316801">
    <property type="component" value="Unassembled WGS sequence"/>
</dbReference>
<dbReference type="EMBL" id="VJMG01000047">
    <property type="protein sequence ID" value="TRL37128.1"/>
    <property type="molecule type" value="Genomic_DNA"/>
</dbReference>
<organism evidence="2 3">
    <name type="scientific">Rhizobium straminoryzae</name>
    <dbReference type="NCBI Taxonomy" id="1387186"/>
    <lineage>
        <taxon>Bacteria</taxon>
        <taxon>Pseudomonadati</taxon>
        <taxon>Pseudomonadota</taxon>
        <taxon>Alphaproteobacteria</taxon>
        <taxon>Hyphomicrobiales</taxon>
        <taxon>Rhizobiaceae</taxon>
        <taxon>Rhizobium/Agrobacterium group</taxon>
        <taxon>Rhizobium</taxon>
    </lineage>
</organism>
<keyword evidence="1" id="KW-0812">Transmembrane</keyword>
<dbReference type="PANTHER" id="PTHR41795:SF1">
    <property type="entry name" value="EXOPOLYSACCHARIDE SYNTHESIS PROTEIN"/>
    <property type="match status" value="1"/>
</dbReference>
<dbReference type="InterPro" id="IPR010331">
    <property type="entry name" value="ExoD"/>
</dbReference>
<keyword evidence="1" id="KW-0472">Membrane</keyword>
<protein>
    <submittedName>
        <fullName evidence="2">Exopolysaccharide biosynthesis protein</fullName>
    </submittedName>
</protein>
<reference evidence="2 3" key="1">
    <citation type="submission" date="2019-07" db="EMBL/GenBank/DDBJ databases">
        <title>Ln-dependent methylotrophs.</title>
        <authorList>
            <person name="Tani A."/>
        </authorList>
    </citation>
    <scope>NUCLEOTIDE SEQUENCE [LARGE SCALE GENOMIC DNA]</scope>
    <source>
        <strain evidence="2 3">SM12</strain>
    </source>
</reference>
<sequence length="213" mass="22964">MPDNDDAEPAPNGRQDSFSTILRALADDETRTRISVADLLEIMKDRAFGALIFIFAMPNTIPTPPGTSAILGIPLVFLSLQMAIGQKPWLPRLIAGRSMLRSDFAGMIDKASPWIMKAERMLRPRYAALSQPAMERAIGVICLVLSIILALPIPLGNMLPAVALCVMAFGILEKDGVWVVLGILIGIASLFLVAGVLYAIVKAIIFFAASIFA</sequence>
<name>A0A549T5G2_9HYPH</name>
<keyword evidence="3" id="KW-1185">Reference proteome</keyword>
<proteinExistence type="predicted"/>
<dbReference type="PIRSF" id="PIRSF033239">
    <property type="entry name" value="ExoD"/>
    <property type="match status" value="1"/>
</dbReference>